<reference evidence="2 3" key="1">
    <citation type="submission" date="2023-09" db="EMBL/GenBank/DDBJ databases">
        <title>Xinfangfangia sedmenti sp. nov., isolated the sedment.</title>
        <authorList>
            <person name="Xu L."/>
        </authorList>
    </citation>
    <scope>NUCLEOTIDE SEQUENCE [LARGE SCALE GENOMIC DNA]</scope>
    <source>
        <strain evidence="2 3">LG-4</strain>
    </source>
</reference>
<dbReference type="RefSeq" id="WP_310455113.1">
    <property type="nucleotide sequence ID" value="NZ_JAVKPH010000001.1"/>
</dbReference>
<dbReference type="EMBL" id="JAVKPH010000001">
    <property type="protein sequence ID" value="MDR5651070.1"/>
    <property type="molecule type" value="Genomic_DNA"/>
</dbReference>
<gene>
    <name evidence="2" type="ORF">RGD00_00510</name>
</gene>
<evidence type="ECO:0000313" key="2">
    <source>
        <dbReference type="EMBL" id="MDR5651070.1"/>
    </source>
</evidence>
<evidence type="ECO:0008006" key="4">
    <source>
        <dbReference type="Google" id="ProtNLM"/>
    </source>
</evidence>
<dbReference type="Proteomes" id="UP001247754">
    <property type="component" value="Unassembled WGS sequence"/>
</dbReference>
<dbReference type="InterPro" id="IPR051200">
    <property type="entry name" value="Host-pathogen_enzymatic-act"/>
</dbReference>
<dbReference type="InterPro" id="IPR015943">
    <property type="entry name" value="WD40/YVTN_repeat-like_dom_sf"/>
</dbReference>
<keyword evidence="3" id="KW-1185">Reference proteome</keyword>
<dbReference type="Gene3D" id="2.130.10.10">
    <property type="entry name" value="YVTN repeat-like/Quinoprotein amine dehydrogenase"/>
    <property type="match status" value="1"/>
</dbReference>
<accession>A0ABU1F2H8</accession>
<protein>
    <recommendedName>
        <fullName evidence="4">DNA-binding beta-propeller fold protein YncE</fullName>
    </recommendedName>
</protein>
<dbReference type="PANTHER" id="PTHR47197">
    <property type="entry name" value="PROTEIN NIRF"/>
    <property type="match status" value="1"/>
</dbReference>
<evidence type="ECO:0000313" key="3">
    <source>
        <dbReference type="Proteomes" id="UP001247754"/>
    </source>
</evidence>
<proteinExistence type="predicted"/>
<organism evidence="2 3">
    <name type="scientific">Ruixingdingia sedimenti</name>
    <dbReference type="NCBI Taxonomy" id="3073604"/>
    <lineage>
        <taxon>Bacteria</taxon>
        <taxon>Pseudomonadati</taxon>
        <taxon>Pseudomonadota</taxon>
        <taxon>Alphaproteobacteria</taxon>
        <taxon>Rhodobacterales</taxon>
        <taxon>Paracoccaceae</taxon>
        <taxon>Ruixingdingia</taxon>
    </lineage>
</organism>
<sequence length="463" mass="47775">MNNVIGRRGLRAALLSSALLAGAAPLWAESVFDAPAEFTGMVQFMPSGASAIYAGDEIEVRGDRFAPGQEIRLLRGTAALGEGIVADAEGKFAFRTTLPGDAALGLHPVVVQTEAPDSATVITLKVSPEIPLSGAERFDIAAVAAGPGLYQVAVSDKNGWLFVTSANGRPPVKESKLQKLDARTLGLLAEVTPADAPARGDREGGVHAVYGVGVDDANGTVWVTNTRQETVAVYRQDDLSLVKQFEPGVVPHARDVVVDAAAGRAYASTSTTGQIAVFDTATLEVLEPIRIASKQRGGEFGAMSLALDAEGGKLYTVSLNTPEVARVDLATGAADVFALPTAQRGAGIAADPATGRMFVVAQGTDNLVALDAGGKVLYDVPVGAGPLNVAWHKGANLLVVTNRAAGTLTAVNADDGQIVANLDGGSFPNHVAVAADGTIYAVNKRRGAEDATGDHVRSLRLKD</sequence>
<evidence type="ECO:0000256" key="1">
    <source>
        <dbReference type="SAM" id="SignalP"/>
    </source>
</evidence>
<feature type="chain" id="PRO_5045134761" description="DNA-binding beta-propeller fold protein YncE" evidence="1">
    <location>
        <begin position="29"/>
        <end position="463"/>
    </location>
</feature>
<dbReference type="InterPro" id="IPR011048">
    <property type="entry name" value="Haem_d1_sf"/>
</dbReference>
<dbReference type="PANTHER" id="PTHR47197:SF3">
    <property type="entry name" value="DIHYDRO-HEME D1 DEHYDROGENASE"/>
    <property type="match status" value="1"/>
</dbReference>
<dbReference type="SUPFAM" id="SSF51004">
    <property type="entry name" value="C-terminal (heme d1) domain of cytochrome cd1-nitrite reductase"/>
    <property type="match status" value="1"/>
</dbReference>
<comment type="caution">
    <text evidence="2">The sequence shown here is derived from an EMBL/GenBank/DDBJ whole genome shotgun (WGS) entry which is preliminary data.</text>
</comment>
<name>A0ABU1F2H8_9RHOB</name>
<keyword evidence="1" id="KW-0732">Signal</keyword>
<feature type="signal peptide" evidence="1">
    <location>
        <begin position="1"/>
        <end position="28"/>
    </location>
</feature>